<reference evidence="3 4" key="1">
    <citation type="journal article" date="2014" name="Genome Announc.">
        <title>Draft Genome Sequences of Marine Flavobacterium Nonlabens Strains NR17, NR24, NR27, NR32, NR33, and Ara13.</title>
        <authorList>
            <person name="Nakanishi M."/>
            <person name="Meirelles P."/>
            <person name="Suzuki R."/>
            <person name="Takatani N."/>
            <person name="Mino S."/>
            <person name="Suda W."/>
            <person name="Oshima K."/>
            <person name="Hattori M."/>
            <person name="Ohkuma M."/>
            <person name="Hosokawa M."/>
            <person name="Miyashita K."/>
            <person name="Thompson F.L."/>
            <person name="Niwa A."/>
            <person name="Sawabe T."/>
            <person name="Sawabe T."/>
        </authorList>
    </citation>
    <scope>NUCLEOTIDE SEQUENCE [LARGE SCALE GENOMIC DNA]</scope>
    <source>
        <strain evidence="2">JCM 19275</strain>
        <strain evidence="1">JCM 19296</strain>
        <strain evidence="4">JCM19275</strain>
        <strain evidence="3">JCM19296</strain>
    </source>
</reference>
<proteinExistence type="predicted"/>
<gene>
    <name evidence="2" type="ORF">JCM19275_918</name>
    <name evidence="1" type="ORF">JCM19296_2713</name>
</gene>
<dbReference type="Proteomes" id="UP000029647">
    <property type="component" value="Unassembled WGS sequence"/>
</dbReference>
<organism evidence="1 3">
    <name type="scientific">Nonlabens ulvanivorans</name>
    <name type="common">Persicivirga ulvanivorans</name>
    <dbReference type="NCBI Taxonomy" id="906888"/>
    <lineage>
        <taxon>Bacteria</taxon>
        <taxon>Pseudomonadati</taxon>
        <taxon>Bacteroidota</taxon>
        <taxon>Flavobacteriia</taxon>
        <taxon>Flavobacteriales</taxon>
        <taxon>Flavobacteriaceae</taxon>
        <taxon>Nonlabens</taxon>
    </lineage>
</organism>
<evidence type="ECO:0000313" key="3">
    <source>
        <dbReference type="Proteomes" id="UP000028980"/>
    </source>
</evidence>
<protein>
    <submittedName>
        <fullName evidence="1">Uncharacterized protein</fullName>
    </submittedName>
</protein>
<dbReference type="Proteomes" id="UP000028980">
    <property type="component" value="Unassembled WGS sequence"/>
</dbReference>
<dbReference type="AlphaFoldDB" id="A0A081DDW3"/>
<accession>A0A081DDW3</accession>
<evidence type="ECO:0000313" key="2">
    <source>
        <dbReference type="EMBL" id="GAL74879.1"/>
    </source>
</evidence>
<name>A0A081DDW3_NONUL</name>
<comment type="caution">
    <text evidence="1">The sequence shown here is derived from an EMBL/GenBank/DDBJ whole genome shotgun (WGS) entry which is preliminary data.</text>
</comment>
<sequence length="41" mass="5132">MSFYYFAFAKAYSKIQHPDFYKIMFNYLILRNYLAYLNQSF</sequence>
<dbReference type="EMBL" id="BBLG01000006">
    <property type="protein sequence ID" value="GAK77109.1"/>
    <property type="molecule type" value="Genomic_DNA"/>
</dbReference>
<evidence type="ECO:0000313" key="1">
    <source>
        <dbReference type="EMBL" id="GAK77109.1"/>
    </source>
</evidence>
<dbReference type="EMBL" id="BBNT01000003">
    <property type="protein sequence ID" value="GAL74879.1"/>
    <property type="molecule type" value="Genomic_DNA"/>
</dbReference>
<evidence type="ECO:0000313" key="4">
    <source>
        <dbReference type="Proteomes" id="UP000029647"/>
    </source>
</evidence>